<dbReference type="GO" id="GO:0005874">
    <property type="term" value="C:microtubule"/>
    <property type="evidence" value="ECO:0007669"/>
    <property type="project" value="UniProtKB-KW"/>
</dbReference>
<dbReference type="PANTHER" id="PTHR31358">
    <property type="entry name" value="PROTEIN WVD2-LIKE 4"/>
    <property type="match status" value="1"/>
</dbReference>
<evidence type="ECO:0000256" key="3">
    <source>
        <dbReference type="ARBA" id="ARBA00022490"/>
    </source>
</evidence>
<evidence type="ECO:0000256" key="6">
    <source>
        <dbReference type="SAM" id="MobiDB-lite"/>
    </source>
</evidence>
<feature type="compositionally biased region" description="Basic and acidic residues" evidence="6">
    <location>
        <begin position="86"/>
        <end position="98"/>
    </location>
</feature>
<dbReference type="PANTHER" id="PTHR31358:SF29">
    <property type="entry name" value="PROTEIN WVD2-LIKE 5-RELATED"/>
    <property type="match status" value="1"/>
</dbReference>
<feature type="compositionally biased region" description="Basic residues" evidence="6">
    <location>
        <begin position="332"/>
        <end position="342"/>
    </location>
</feature>
<dbReference type="InterPro" id="IPR027329">
    <property type="entry name" value="TPX2_C"/>
</dbReference>
<comment type="caution">
    <text evidence="8">The sequence shown here is derived from an EMBL/GenBank/DDBJ whole genome shotgun (WGS) entry which is preliminary data.</text>
</comment>
<keyword evidence="5" id="KW-0206">Cytoskeleton</keyword>
<accession>A0ABC8UKB8</accession>
<feature type="domain" description="TPX2 C-terminal" evidence="7">
    <location>
        <begin position="251"/>
        <end position="328"/>
    </location>
</feature>
<protein>
    <recommendedName>
        <fullName evidence="7">TPX2 C-terminal domain-containing protein</fullName>
    </recommendedName>
</protein>
<feature type="compositionally biased region" description="Polar residues" evidence="6">
    <location>
        <begin position="137"/>
        <end position="146"/>
    </location>
</feature>
<evidence type="ECO:0000259" key="7">
    <source>
        <dbReference type="Pfam" id="PF06886"/>
    </source>
</evidence>
<gene>
    <name evidence="8" type="ORF">ILEXP_LOCUS51410</name>
</gene>
<evidence type="ECO:0000256" key="1">
    <source>
        <dbReference type="ARBA" id="ARBA00004245"/>
    </source>
</evidence>
<reference evidence="8 9" key="1">
    <citation type="submission" date="2024-02" db="EMBL/GenBank/DDBJ databases">
        <authorList>
            <person name="Vignale AGUSTIN F."/>
            <person name="Sosa J E."/>
            <person name="Modenutti C."/>
        </authorList>
    </citation>
    <scope>NUCLEOTIDE SEQUENCE [LARGE SCALE GENOMIC DNA]</scope>
</reference>
<evidence type="ECO:0000313" key="8">
    <source>
        <dbReference type="EMBL" id="CAK9181357.1"/>
    </source>
</evidence>
<feature type="region of interest" description="Disordered" evidence="6">
    <location>
        <begin position="85"/>
        <end position="243"/>
    </location>
</feature>
<dbReference type="Proteomes" id="UP001642360">
    <property type="component" value="Unassembled WGS sequence"/>
</dbReference>
<feature type="region of interest" description="Disordered" evidence="6">
    <location>
        <begin position="304"/>
        <end position="471"/>
    </location>
</feature>
<sequence>MDTDNNLVVFGHENGVYKQLTVSGEGGVALEKINGTPNGVVEVEGLDVNFESVVNLNEDGAIDFSAQGVTGESIVPAESNGVTISKELELKEREDSKHVKSQKGTGKEKNGKPSSPKHAAPTWTKKSKERKDVKTASAVSNGSAASDSHAKQPFAMRTKSRSFNDHQAADRNSKPTPPIINAHPSECTGKSDAASSAGNVVQSDSLPEKTKLKTLKKGSSNKAEGSMQSSLSPTTGDAKSRKVGALPHYNFSFKCNERAEKRKEFYSKLEEKINAKEMEKSNMQAKTKESQEAEIKMLRKSLTFRATPMPSFYQEPLPPKAELKKIPPTRAKSPKLGRKKSSPPRDSEENSDHKCLPGRLSLDEKVSQNNPAKGPSSVGVKKPLRKSLPKLPSEKTSLSITKNDAKSQKTTSPNKKTNSFIEMNVAASHSQEQEAAPATESSETQPKTVDVSVVEDEVQTTSGKEPIALNQ</sequence>
<feature type="compositionally biased region" description="Basic and acidic residues" evidence="6">
    <location>
        <begin position="343"/>
        <end position="366"/>
    </location>
</feature>
<keyword evidence="9" id="KW-1185">Reference proteome</keyword>
<feature type="compositionally biased region" description="Polar residues" evidence="6">
    <location>
        <begin position="218"/>
        <end position="237"/>
    </location>
</feature>
<name>A0ABC8UKB8_9AQUA</name>
<feature type="compositionally biased region" description="Polar residues" evidence="6">
    <location>
        <begin position="459"/>
        <end position="471"/>
    </location>
</feature>
<feature type="compositionally biased region" description="Basic and acidic residues" evidence="6">
    <location>
        <begin position="162"/>
        <end position="173"/>
    </location>
</feature>
<feature type="compositionally biased region" description="Polar residues" evidence="6">
    <location>
        <begin position="193"/>
        <end position="205"/>
    </location>
</feature>
<dbReference type="EMBL" id="CAUOFW020008002">
    <property type="protein sequence ID" value="CAK9181357.1"/>
    <property type="molecule type" value="Genomic_DNA"/>
</dbReference>
<keyword evidence="3" id="KW-0963">Cytoplasm</keyword>
<keyword evidence="4" id="KW-0493">Microtubule</keyword>
<comment type="subcellular location">
    <subcellularLocation>
        <location evidence="1">Cytoplasm</location>
        <location evidence="1">Cytoskeleton</location>
    </subcellularLocation>
</comment>
<evidence type="ECO:0000256" key="4">
    <source>
        <dbReference type="ARBA" id="ARBA00022701"/>
    </source>
</evidence>
<organism evidence="8 9">
    <name type="scientific">Ilex paraguariensis</name>
    <name type="common">yerba mate</name>
    <dbReference type="NCBI Taxonomy" id="185542"/>
    <lineage>
        <taxon>Eukaryota</taxon>
        <taxon>Viridiplantae</taxon>
        <taxon>Streptophyta</taxon>
        <taxon>Embryophyta</taxon>
        <taxon>Tracheophyta</taxon>
        <taxon>Spermatophyta</taxon>
        <taxon>Magnoliopsida</taxon>
        <taxon>eudicotyledons</taxon>
        <taxon>Gunneridae</taxon>
        <taxon>Pentapetalae</taxon>
        <taxon>asterids</taxon>
        <taxon>campanulids</taxon>
        <taxon>Aquifoliales</taxon>
        <taxon>Aquifoliaceae</taxon>
        <taxon>Ilex</taxon>
    </lineage>
</organism>
<comment type="similarity">
    <text evidence="2">Belongs to the TPX2 family.</text>
</comment>
<dbReference type="AlphaFoldDB" id="A0ABC8UKB8"/>
<feature type="compositionally biased region" description="Polar residues" evidence="6">
    <location>
        <begin position="396"/>
        <end position="421"/>
    </location>
</feature>
<evidence type="ECO:0000256" key="5">
    <source>
        <dbReference type="ARBA" id="ARBA00023212"/>
    </source>
</evidence>
<evidence type="ECO:0000313" key="9">
    <source>
        <dbReference type="Proteomes" id="UP001642360"/>
    </source>
</evidence>
<evidence type="ECO:0000256" key="2">
    <source>
        <dbReference type="ARBA" id="ARBA00005885"/>
    </source>
</evidence>
<feature type="region of interest" description="Disordered" evidence="6">
    <location>
        <begin position="277"/>
        <end position="296"/>
    </location>
</feature>
<dbReference type="InterPro" id="IPR044833">
    <property type="entry name" value="WDL5/6"/>
</dbReference>
<dbReference type="Pfam" id="PF06886">
    <property type="entry name" value="TPX2"/>
    <property type="match status" value="1"/>
</dbReference>
<proteinExistence type="inferred from homology"/>